<dbReference type="InterPro" id="IPR036890">
    <property type="entry name" value="HATPase_C_sf"/>
</dbReference>
<dbReference type="InterPro" id="IPR011006">
    <property type="entry name" value="CheY-like_superfamily"/>
</dbReference>
<keyword evidence="7" id="KW-1133">Transmembrane helix</keyword>
<dbReference type="SMART" id="SM00062">
    <property type="entry name" value="PBPb"/>
    <property type="match status" value="1"/>
</dbReference>
<evidence type="ECO:0000256" key="7">
    <source>
        <dbReference type="SAM" id="Phobius"/>
    </source>
</evidence>
<dbReference type="PRINTS" id="PR00344">
    <property type="entry name" value="BCTRLSENSOR"/>
</dbReference>
<evidence type="ECO:0000256" key="1">
    <source>
        <dbReference type="ARBA" id="ARBA00000085"/>
    </source>
</evidence>
<dbReference type="SUPFAM" id="SSF47384">
    <property type="entry name" value="Homodimeric domain of signal transducing histidine kinase"/>
    <property type="match status" value="1"/>
</dbReference>
<dbReference type="PROSITE" id="PS50110">
    <property type="entry name" value="RESPONSE_REGULATORY"/>
    <property type="match status" value="1"/>
</dbReference>
<evidence type="ECO:0000313" key="11">
    <source>
        <dbReference type="EMBL" id="SFS33666.1"/>
    </source>
</evidence>
<dbReference type="SUPFAM" id="SSF52172">
    <property type="entry name" value="CheY-like"/>
    <property type="match status" value="1"/>
</dbReference>
<keyword evidence="5 11" id="KW-0418">Kinase</keyword>
<dbReference type="Proteomes" id="UP000199312">
    <property type="component" value="Unassembled WGS sequence"/>
</dbReference>
<dbReference type="SMART" id="SM00387">
    <property type="entry name" value="HATPase_c"/>
    <property type="match status" value="1"/>
</dbReference>
<dbReference type="CDD" id="cd00082">
    <property type="entry name" value="HisKA"/>
    <property type="match status" value="1"/>
</dbReference>
<dbReference type="Gene3D" id="3.40.50.2300">
    <property type="match status" value="1"/>
</dbReference>
<evidence type="ECO:0000256" key="5">
    <source>
        <dbReference type="ARBA" id="ARBA00022777"/>
    </source>
</evidence>
<evidence type="ECO:0000256" key="8">
    <source>
        <dbReference type="SAM" id="SignalP"/>
    </source>
</evidence>
<dbReference type="SMART" id="SM00388">
    <property type="entry name" value="HisKA"/>
    <property type="match status" value="1"/>
</dbReference>
<dbReference type="EMBL" id="FOZP01000001">
    <property type="protein sequence ID" value="SFS33666.1"/>
    <property type="molecule type" value="Genomic_DNA"/>
</dbReference>
<organism evidence="11 12">
    <name type="scientific">Lutibacter maritimus</name>
    <dbReference type="NCBI Taxonomy" id="593133"/>
    <lineage>
        <taxon>Bacteria</taxon>
        <taxon>Pseudomonadati</taxon>
        <taxon>Bacteroidota</taxon>
        <taxon>Flavobacteriia</taxon>
        <taxon>Flavobacteriales</taxon>
        <taxon>Flavobacteriaceae</taxon>
        <taxon>Lutibacter</taxon>
    </lineage>
</organism>
<dbReference type="Pfam" id="PF00497">
    <property type="entry name" value="SBP_bac_3"/>
    <property type="match status" value="1"/>
</dbReference>
<proteinExistence type="predicted"/>
<dbReference type="Gene3D" id="3.40.190.10">
    <property type="entry name" value="Periplasmic binding protein-like II"/>
    <property type="match status" value="2"/>
</dbReference>
<dbReference type="Gene3D" id="3.30.565.10">
    <property type="entry name" value="Histidine kinase-like ATPase, C-terminal domain"/>
    <property type="match status" value="1"/>
</dbReference>
<dbReference type="InterPro" id="IPR001789">
    <property type="entry name" value="Sig_transdc_resp-reg_receiver"/>
</dbReference>
<dbReference type="RefSeq" id="WP_090222846.1">
    <property type="nucleotide sequence ID" value="NZ_FOZP01000001.1"/>
</dbReference>
<evidence type="ECO:0000259" key="10">
    <source>
        <dbReference type="PROSITE" id="PS50110"/>
    </source>
</evidence>
<feature type="chain" id="PRO_5011499499" description="histidine kinase" evidence="8">
    <location>
        <begin position="22"/>
        <end position="682"/>
    </location>
</feature>
<dbReference type="CDD" id="cd17546">
    <property type="entry name" value="REC_hyHK_CKI1_RcsC-like"/>
    <property type="match status" value="1"/>
</dbReference>
<dbReference type="InterPro" id="IPR003661">
    <property type="entry name" value="HisK_dim/P_dom"/>
</dbReference>
<dbReference type="SUPFAM" id="SSF53850">
    <property type="entry name" value="Periplasmic binding protein-like II"/>
    <property type="match status" value="1"/>
</dbReference>
<dbReference type="OrthoDB" id="9811889at2"/>
<dbReference type="STRING" id="593133.SAMN04488006_0776"/>
<feature type="domain" description="Histidine kinase" evidence="9">
    <location>
        <begin position="324"/>
        <end position="542"/>
    </location>
</feature>
<name>A0A1I6P0C9_9FLAO</name>
<dbReference type="PROSITE" id="PS50109">
    <property type="entry name" value="HIS_KIN"/>
    <property type="match status" value="1"/>
</dbReference>
<accession>A0A1I6P0C9</accession>
<dbReference type="Gene3D" id="1.10.287.130">
    <property type="match status" value="1"/>
</dbReference>
<evidence type="ECO:0000313" key="12">
    <source>
        <dbReference type="Proteomes" id="UP000199312"/>
    </source>
</evidence>
<evidence type="ECO:0000259" key="9">
    <source>
        <dbReference type="PROSITE" id="PS50109"/>
    </source>
</evidence>
<evidence type="ECO:0000256" key="6">
    <source>
        <dbReference type="PROSITE-ProRule" id="PRU00169"/>
    </source>
</evidence>
<dbReference type="InterPro" id="IPR036097">
    <property type="entry name" value="HisK_dim/P_sf"/>
</dbReference>
<feature type="modified residue" description="4-aspartylphosphate" evidence="6">
    <location>
        <position position="616"/>
    </location>
</feature>
<dbReference type="SUPFAM" id="SSF55874">
    <property type="entry name" value="ATPase domain of HSP90 chaperone/DNA topoisomerase II/histidine kinase"/>
    <property type="match status" value="1"/>
</dbReference>
<dbReference type="InterPro" id="IPR004358">
    <property type="entry name" value="Sig_transdc_His_kin-like_C"/>
</dbReference>
<comment type="catalytic activity">
    <reaction evidence="1">
        <text>ATP + protein L-histidine = ADP + protein N-phospho-L-histidine.</text>
        <dbReference type="EC" id="2.7.13.3"/>
    </reaction>
</comment>
<feature type="signal peptide" evidence="8">
    <location>
        <begin position="1"/>
        <end position="21"/>
    </location>
</feature>
<keyword evidence="4" id="KW-0808">Transferase</keyword>
<dbReference type="PANTHER" id="PTHR43047">
    <property type="entry name" value="TWO-COMPONENT HISTIDINE PROTEIN KINASE"/>
    <property type="match status" value="1"/>
</dbReference>
<dbReference type="EC" id="2.7.13.3" evidence="2"/>
<keyword evidence="8" id="KW-0732">Signal</keyword>
<dbReference type="InterPro" id="IPR001638">
    <property type="entry name" value="Solute-binding_3/MltF_N"/>
</dbReference>
<sequence>MKLRLLTSILLLFLIINKSHAQYKVMFGNDYPPYNYLNDKGELVGFNVDILNAIKKLYKTPINVEASDWKTINDYLSKDSIQGIGGANFPGYSDDYIYTRSAINTSHCFFYNTNFTSKFSLEILRTTKEPLVGIWKNEVLSHYVLSINPTAKFIYVNDYNSLLKLIDRKEVTCIFGQRVGAMYYAKQLGKDYVRPLEHRILERNMGFKVSKNAPELAKLLDNGLEIILANGEYQKIYDKWIAAYDKDYNSPQINLKYILFIGAFVSLLVFSLLIFNRVLQIRVQEKTQDLRDQLQLNSEMMIELEKQKNIAEESDKMKSAFLANMSHEIRTPMNGILGFAELLKTNSYSVEKQAQFIGIIQQSGNRMLETINNIIDVSKLESGLEKLIIKQVNIKKVIDELIDFFTIEAKKKGLKLTLIEDTSGLTQPFFTDEYKLNSILTNLIKNALKFTKDGFVEISYKLTNEFAEFKISDSGIGIPYDKQASIFEQFVQADYSHSSGFEGSGLGLSISKGYVTLLKGNLKLESIPAKGTTFYVSIPNSVSNTNHIDQDIAQQSSNNIHLKKHNFIVAEDDETSFYFLEQILEPFSNKIIRAKDGKEAIEKIKEFPDTSIILMDIKMPKLNGFEATEAIRKFNKKVFIIAQSAYIQESIQISATKAGCNAFISKPIDKQKLYQLLEMVKV</sequence>
<dbReference type="InterPro" id="IPR005467">
    <property type="entry name" value="His_kinase_dom"/>
</dbReference>
<dbReference type="Pfam" id="PF00072">
    <property type="entry name" value="Response_reg"/>
    <property type="match status" value="1"/>
</dbReference>
<keyword evidence="3 6" id="KW-0597">Phosphoprotein</keyword>
<gene>
    <name evidence="11" type="ORF">SAMN04488006_0776</name>
</gene>
<dbReference type="SMART" id="SM00448">
    <property type="entry name" value="REC"/>
    <property type="match status" value="1"/>
</dbReference>
<dbReference type="Pfam" id="PF02518">
    <property type="entry name" value="HATPase_c"/>
    <property type="match status" value="1"/>
</dbReference>
<dbReference type="InterPro" id="IPR003594">
    <property type="entry name" value="HATPase_dom"/>
</dbReference>
<dbReference type="AlphaFoldDB" id="A0A1I6P0C9"/>
<reference evidence="12" key="1">
    <citation type="submission" date="2016-10" db="EMBL/GenBank/DDBJ databases">
        <authorList>
            <person name="Varghese N."/>
            <person name="Submissions S."/>
        </authorList>
    </citation>
    <scope>NUCLEOTIDE SEQUENCE [LARGE SCALE GENOMIC DNA]</scope>
    <source>
        <strain evidence="12">DSM 24450</strain>
    </source>
</reference>
<keyword evidence="7" id="KW-0472">Membrane</keyword>
<feature type="transmembrane region" description="Helical" evidence="7">
    <location>
        <begin position="257"/>
        <end position="276"/>
    </location>
</feature>
<dbReference type="Pfam" id="PF00512">
    <property type="entry name" value="HisKA"/>
    <property type="match status" value="1"/>
</dbReference>
<protein>
    <recommendedName>
        <fullName evidence="2">histidine kinase</fullName>
        <ecNumber evidence="2">2.7.13.3</ecNumber>
    </recommendedName>
</protein>
<dbReference type="GO" id="GO:0000155">
    <property type="term" value="F:phosphorelay sensor kinase activity"/>
    <property type="evidence" value="ECO:0007669"/>
    <property type="project" value="InterPro"/>
</dbReference>
<keyword evidence="12" id="KW-1185">Reference proteome</keyword>
<feature type="domain" description="Response regulatory" evidence="10">
    <location>
        <begin position="566"/>
        <end position="681"/>
    </location>
</feature>
<evidence type="ECO:0000256" key="3">
    <source>
        <dbReference type="ARBA" id="ARBA00022553"/>
    </source>
</evidence>
<evidence type="ECO:0000256" key="4">
    <source>
        <dbReference type="ARBA" id="ARBA00022679"/>
    </source>
</evidence>
<keyword evidence="7" id="KW-0812">Transmembrane</keyword>
<evidence type="ECO:0000256" key="2">
    <source>
        <dbReference type="ARBA" id="ARBA00012438"/>
    </source>
</evidence>